<organism evidence="3">
    <name type="scientific">Triticum urartu</name>
    <name type="common">Red wild einkorn</name>
    <name type="synonym">Crithodium urartu</name>
    <dbReference type="NCBI Taxonomy" id="4572"/>
    <lineage>
        <taxon>Eukaryota</taxon>
        <taxon>Viridiplantae</taxon>
        <taxon>Streptophyta</taxon>
        <taxon>Embryophyta</taxon>
        <taxon>Tracheophyta</taxon>
        <taxon>Spermatophyta</taxon>
        <taxon>Magnoliopsida</taxon>
        <taxon>Liliopsida</taxon>
        <taxon>Poales</taxon>
        <taxon>Poaceae</taxon>
        <taxon>BOP clade</taxon>
        <taxon>Pooideae</taxon>
        <taxon>Triticodae</taxon>
        <taxon>Triticeae</taxon>
        <taxon>Triticinae</taxon>
        <taxon>Triticum</taxon>
    </lineage>
</organism>
<proteinExistence type="predicted"/>
<evidence type="ECO:0000313" key="3">
    <source>
        <dbReference type="EMBL" id="EMS61065.1"/>
    </source>
</evidence>
<dbReference type="GO" id="GO:0016616">
    <property type="term" value="F:oxidoreductase activity, acting on the CH-OH group of donors, NAD or NADP as acceptor"/>
    <property type="evidence" value="ECO:0007669"/>
    <property type="project" value="TreeGrafter"/>
</dbReference>
<dbReference type="OMA" id="VINAHIY"/>
<dbReference type="PANTHER" id="PTHR10366">
    <property type="entry name" value="NAD DEPENDENT EPIMERASE/DEHYDRATASE"/>
    <property type="match status" value="1"/>
</dbReference>
<sequence length="278" mass="30506">MAEEGNSAGGCGVRVCVTGGAGFIGSWLVRKLLQAGYTVHATLRSVVSEFRIQLVDVDRVTLAGSTRLQGKPPQKRDFISESCWTDLDVDYPLRNAHFDKYIESKILSEKELLSYSDGESPAFEVVTLPLGLVAGDTILGHLPETIESAVAPVTKQEPYFMLPRIAQRLLGSVSLVHVDDACAALVFCMEQPSMAGRFLCSAAYPTIHDILDHYGSKYPHLDLLREADEVARVQPESNKLGELGFRYKYGVDEILDESIECAVRLGSLDASKLIVQQE</sequence>
<dbReference type="STRING" id="4572.M8A8W6"/>
<gene>
    <name evidence="3" type="ORF">TRIUR3_17289</name>
</gene>
<name>M8A8W6_TRIUA</name>
<dbReference type="eggNOG" id="KOG1502">
    <property type="taxonomic scope" value="Eukaryota"/>
</dbReference>
<dbReference type="AlphaFoldDB" id="M8A8W6"/>
<dbReference type="SUPFAM" id="SSF51735">
    <property type="entry name" value="NAD(P)-binding Rossmann-fold domains"/>
    <property type="match status" value="1"/>
</dbReference>
<protein>
    <submittedName>
        <fullName evidence="3">Dihydroflavonol-4-reductase</fullName>
    </submittedName>
</protein>
<dbReference type="PANTHER" id="PTHR10366:SF738">
    <property type="entry name" value="NAD-DEPENDENT EPIMERASE_DEHYDRATASE DOMAIN-CONTAINING PROTEIN"/>
    <property type="match status" value="1"/>
</dbReference>
<dbReference type="InterPro" id="IPR036291">
    <property type="entry name" value="NAD(P)-bd_dom_sf"/>
</dbReference>
<reference evidence="3" key="1">
    <citation type="journal article" date="2013" name="Nature">
        <title>Draft genome of the wheat A-genome progenitor Triticum urartu.</title>
        <authorList>
            <person name="Ling H.Q."/>
            <person name="Zhao S."/>
            <person name="Liu D."/>
            <person name="Wang J."/>
            <person name="Sun H."/>
            <person name="Zhang C."/>
            <person name="Fan H."/>
            <person name="Li D."/>
            <person name="Dong L."/>
            <person name="Tao Y."/>
            <person name="Gao C."/>
            <person name="Wu H."/>
            <person name="Li Y."/>
            <person name="Cui Y."/>
            <person name="Guo X."/>
            <person name="Zheng S."/>
            <person name="Wang B."/>
            <person name="Yu K."/>
            <person name="Liang Q."/>
            <person name="Yang W."/>
            <person name="Lou X."/>
            <person name="Chen J."/>
            <person name="Feng M."/>
            <person name="Jian J."/>
            <person name="Zhang X."/>
            <person name="Luo G."/>
            <person name="Jiang Y."/>
            <person name="Liu J."/>
            <person name="Wang Z."/>
            <person name="Sha Y."/>
            <person name="Zhang B."/>
            <person name="Wu H."/>
            <person name="Tang D."/>
            <person name="Shen Q."/>
            <person name="Xue P."/>
            <person name="Zou S."/>
            <person name="Wang X."/>
            <person name="Liu X."/>
            <person name="Wang F."/>
            <person name="Yang Y."/>
            <person name="An X."/>
            <person name="Dong Z."/>
            <person name="Zhang K."/>
            <person name="Zhang X."/>
            <person name="Luo M.C."/>
            <person name="Dvorak J."/>
            <person name="Tong Y."/>
            <person name="Wang J."/>
            <person name="Yang H."/>
            <person name="Li Z."/>
            <person name="Wang D."/>
            <person name="Zhang A."/>
            <person name="Wang J."/>
        </authorList>
    </citation>
    <scope>NUCLEOTIDE SEQUENCE</scope>
</reference>
<dbReference type="Pfam" id="PF16363">
    <property type="entry name" value="GDP_Man_Dehyd"/>
    <property type="match status" value="1"/>
</dbReference>
<evidence type="ECO:0000256" key="1">
    <source>
        <dbReference type="ARBA" id="ARBA00023002"/>
    </source>
</evidence>
<dbReference type="InterPro" id="IPR016040">
    <property type="entry name" value="NAD(P)-bd_dom"/>
</dbReference>
<feature type="domain" description="NAD(P)-binding" evidence="2">
    <location>
        <begin position="17"/>
        <end position="47"/>
    </location>
</feature>
<keyword evidence="1" id="KW-0560">Oxidoreductase</keyword>
<accession>M8A8W6</accession>
<evidence type="ECO:0000259" key="2">
    <source>
        <dbReference type="Pfam" id="PF16363"/>
    </source>
</evidence>
<dbReference type="InterPro" id="IPR050425">
    <property type="entry name" value="NAD(P)_dehydrat-like"/>
</dbReference>
<dbReference type="EMBL" id="KD101303">
    <property type="protein sequence ID" value="EMS61065.1"/>
    <property type="molecule type" value="Genomic_DNA"/>
</dbReference>
<dbReference type="Gene3D" id="3.40.50.720">
    <property type="entry name" value="NAD(P)-binding Rossmann-like Domain"/>
    <property type="match status" value="2"/>
</dbReference>